<name>A0A0M4RDH8_9CAUD</name>
<proteinExistence type="predicted"/>
<evidence type="ECO:0000313" key="1">
    <source>
        <dbReference type="EMBL" id="ALF01676.1"/>
    </source>
</evidence>
<dbReference type="EMBL" id="KT381879">
    <property type="protein sequence ID" value="ALF01676.1"/>
    <property type="molecule type" value="Genomic_DNA"/>
</dbReference>
<gene>
    <name evidence="1" type="ORF">CPT_Percy42</name>
</gene>
<dbReference type="KEGG" id="vg:26796269"/>
<protein>
    <submittedName>
        <fullName evidence="1">Uncharacterized protein</fullName>
    </submittedName>
</protein>
<dbReference type="GeneID" id="26796269"/>
<dbReference type="OrthoDB" id="11982at10239"/>
<sequence>MGSIGRLFTAGAEHIRAQSKVDAGRIVQAAYNRNQISLSDAKTLLQTVNNAAAKDWASAQTAIRDANNYATSTITSAQNRLIDAQNTIASGLTEVQNKYAVFTATNQNKLLNQQNELNIKTTAASNAAAQGIAASNTATSAGIAGAQKQVQDFRNATAVDVALAQRKVQAARNERAAAETTLALWSQSVANQHLLDEAGDRITAVQEDAAKRFDQSLVGRISDRLKGAEALGASLAQAGAAGLGGATVESFAQDIRLREALKEEAEDRQIAATLYAAGQQRGALLEGAVGQMDGRPVIADMDYSAIVPEGQDFTPIAAQKFVADTQVAQQSFGFQTPELQVAGQNYDKAYAALDFTPFVADQDYEVFQPNLDYTVYVDHKKMSFLQKFLTVGAAGVATYFGGPAAGGAVLDASFAINDAQNGNFGAAMQGFNSSASGFTSAYKNYQKTGNQPWASTMFKSSPSGANLKV</sequence>
<dbReference type="Proteomes" id="UP000204057">
    <property type="component" value="Segment"/>
</dbReference>
<reference evidence="1 2" key="1">
    <citation type="journal article" date="2015" name="Genome Announc.">
        <title>Complete Genome Sequence of Caulobacter crescentus Podophage Percy.</title>
        <authorList>
            <person name="Lerma R.A."/>
            <person name="Tidwell T.J."/>
            <person name="Cahill J.L."/>
            <person name="Rasche E.S."/>
            <person name="Kuty Everett G.F."/>
        </authorList>
    </citation>
    <scope>NUCLEOTIDE SEQUENCE [LARGE SCALE GENOMIC DNA]</scope>
</reference>
<accession>A0A0M4RDH8</accession>
<keyword evidence="2" id="KW-1185">Reference proteome</keyword>
<dbReference type="RefSeq" id="YP_009225274.1">
    <property type="nucleotide sequence ID" value="NC_029092.1"/>
</dbReference>
<organism evidence="1 2">
    <name type="scientific">Caulobacter phage Percy</name>
    <dbReference type="NCBI Taxonomy" id="1701809"/>
    <lineage>
        <taxon>Viruses</taxon>
        <taxon>Duplodnaviria</taxon>
        <taxon>Heunggongvirae</taxon>
        <taxon>Uroviricota</taxon>
        <taxon>Caudoviricetes</taxon>
        <taxon>Autographivirales</taxon>
        <taxon>Autonotataviridae</taxon>
        <taxon>Percyvirus</taxon>
        <taxon>Percyvirus percy</taxon>
    </lineage>
</organism>
<evidence type="ECO:0000313" key="2">
    <source>
        <dbReference type="Proteomes" id="UP000204057"/>
    </source>
</evidence>